<dbReference type="EMBL" id="MTKO01000052">
    <property type="protein sequence ID" value="RWX46794.1"/>
    <property type="molecule type" value="Genomic_DNA"/>
</dbReference>
<dbReference type="Pfam" id="PF00128">
    <property type="entry name" value="Alpha-amylase"/>
    <property type="match status" value="1"/>
</dbReference>
<dbReference type="InterPro" id="IPR044077">
    <property type="entry name" value="Amylosucrase"/>
</dbReference>
<gene>
    <name evidence="2" type="ORF">H206_01799</name>
</gene>
<dbReference type="Proteomes" id="UP000287853">
    <property type="component" value="Unassembled WGS sequence"/>
</dbReference>
<protein>
    <submittedName>
        <fullName evidence="2">Amylosucrase</fullName>
        <ecNumber evidence="2">2.4.1.4</ecNumber>
    </submittedName>
</protein>
<dbReference type="InterPro" id="IPR017853">
    <property type="entry name" value="GH"/>
</dbReference>
<dbReference type="PANTHER" id="PTHR10357">
    <property type="entry name" value="ALPHA-AMYLASE FAMILY MEMBER"/>
    <property type="match status" value="1"/>
</dbReference>
<proteinExistence type="predicted"/>
<comment type="caution">
    <text evidence="2">The sequence shown here is derived from an EMBL/GenBank/DDBJ whole genome shotgun (WGS) entry which is preliminary data.</text>
</comment>
<evidence type="ECO:0000313" key="3">
    <source>
        <dbReference type="Proteomes" id="UP000287853"/>
    </source>
</evidence>
<dbReference type="InterPro" id="IPR045857">
    <property type="entry name" value="O16G_dom_2"/>
</dbReference>
<dbReference type="GO" id="GO:0005975">
    <property type="term" value="P:carbohydrate metabolic process"/>
    <property type="evidence" value="ECO:0007669"/>
    <property type="project" value="InterPro"/>
</dbReference>
<evidence type="ECO:0000259" key="1">
    <source>
        <dbReference type="SMART" id="SM00642"/>
    </source>
</evidence>
<dbReference type="GO" id="GO:0047669">
    <property type="term" value="F:amylosucrase activity"/>
    <property type="evidence" value="ECO:0007669"/>
    <property type="project" value="UniProtKB-EC"/>
</dbReference>
<dbReference type="Gene3D" id="3.20.20.80">
    <property type="entry name" value="Glycosidases"/>
    <property type="match status" value="1"/>
</dbReference>
<dbReference type="AlphaFoldDB" id="A0A3S3QKA5"/>
<keyword evidence="3" id="KW-1185">Reference proteome</keyword>
<dbReference type="Gene3D" id="1.10.1740.10">
    <property type="match status" value="1"/>
</dbReference>
<name>A0A3S3QKA5_9BACT</name>
<keyword evidence="2" id="KW-0328">Glycosyltransferase</keyword>
<dbReference type="PANTHER" id="PTHR10357:SF213">
    <property type="entry name" value="ALPHA AMYLASE CATALYTIC REGION"/>
    <property type="match status" value="1"/>
</dbReference>
<dbReference type="InterPro" id="IPR013780">
    <property type="entry name" value="Glyco_hydro_b"/>
</dbReference>
<sequence>MYEQVSHSLLNRILNDMKPDFHKRDLRHFYTRLGANFYAIHSLFEKLYGNVPDFEEYMLRLVEVLAKNYLDRPYDLQEIDITREEDHNWFLHQQWVGMALYLDGFAGNLQGLKEKIPYFQELGINLVHIMPILKSPAGKSDGGYAVSDFREINKQAGTLDDIRELAAAFRKHGILLTLDVVLNHTSSQHKWAEKTRQGDLQYQDYFFIFEDRNLPDMFEQAMPEVFPDTDPGNFTWDESIQGWVMTVFHDYQWDLNYSNPKVFLEMLDVILFWGNQGADIVRLDAVAFLWKELGTSCQNRPEAHLLLQLFKDCCQVTAPGLLFIAEAIVAPLEVIKYFGEDAVVAKECEIAYNATFMALLWEATATHNCKLLAHAIKSLPGKLDRATWLNYVRCHDDIGFGFDDEDIKNAGYDPGEHRRFLMKYLTGEFEGSYAGGQPFAFNEKNGDARVSGTLASLAGLEYAMAQQDVQEVDFAVRRILLLHSLIFSFGGIPLLYYGDEVGTFNDFSYLEDENRADDSRWMHRPRLNWETLARRDEPGTPEYTIFQELRKMIAIRKEIDAFADFNNRELVDMDNDHLFAFLRSSHPRYHQHPVEPIFVLANFDRHPQAADLKALSAYGFGDSRSLLDLFTGRPPHCFRNELILSPYQFCWLKNGVA</sequence>
<evidence type="ECO:0000313" key="2">
    <source>
        <dbReference type="EMBL" id="RWX46794.1"/>
    </source>
</evidence>
<dbReference type="SMART" id="SM00642">
    <property type="entry name" value="Aamy"/>
    <property type="match status" value="1"/>
</dbReference>
<keyword evidence="2" id="KW-0808">Transferase</keyword>
<dbReference type="Gene3D" id="3.90.400.10">
    <property type="entry name" value="Oligo-1,6-glucosidase, Domain 2"/>
    <property type="match status" value="1"/>
</dbReference>
<dbReference type="CDD" id="cd11324">
    <property type="entry name" value="AmyAc_Amylosucrase"/>
    <property type="match status" value="1"/>
</dbReference>
<accession>A0A3S3QKA5</accession>
<dbReference type="InterPro" id="IPR006047">
    <property type="entry name" value="GH13_cat_dom"/>
</dbReference>
<dbReference type="SUPFAM" id="SSF51011">
    <property type="entry name" value="Glycosyl hydrolase domain"/>
    <property type="match status" value="1"/>
</dbReference>
<dbReference type="Gene3D" id="2.60.40.1180">
    <property type="entry name" value="Golgi alpha-mannosidase II"/>
    <property type="match status" value="1"/>
</dbReference>
<organism evidence="2 3">
    <name type="scientific">Candidatus Electrothrix aarhusensis</name>
    <dbReference type="NCBI Taxonomy" id="1859131"/>
    <lineage>
        <taxon>Bacteria</taxon>
        <taxon>Pseudomonadati</taxon>
        <taxon>Thermodesulfobacteriota</taxon>
        <taxon>Desulfobulbia</taxon>
        <taxon>Desulfobulbales</taxon>
        <taxon>Desulfobulbaceae</taxon>
        <taxon>Candidatus Electrothrix</taxon>
    </lineage>
</organism>
<dbReference type="SUPFAM" id="SSF51445">
    <property type="entry name" value="(Trans)glycosidases"/>
    <property type="match status" value="1"/>
</dbReference>
<reference evidence="2 3" key="1">
    <citation type="submission" date="2017-01" db="EMBL/GenBank/DDBJ databases">
        <title>The cable genome- insights into the physiology and evolution of filamentous bacteria capable of sulfide oxidation via long distance electron transfer.</title>
        <authorList>
            <person name="Schreiber L."/>
            <person name="Bjerg J.T."/>
            <person name="Boggild A."/>
            <person name="Van De Vossenberg J."/>
            <person name="Meysman F."/>
            <person name="Nielsen L.P."/>
            <person name="Schramm A."/>
            <person name="Kjeldsen K.U."/>
        </authorList>
    </citation>
    <scope>NUCLEOTIDE SEQUENCE [LARGE SCALE GENOMIC DNA]</scope>
    <source>
        <strain evidence="2">MCF</strain>
    </source>
</reference>
<dbReference type="EC" id="2.4.1.4" evidence="2"/>
<feature type="domain" description="Glycosyl hydrolase family 13 catalytic" evidence="1">
    <location>
        <begin position="99"/>
        <end position="556"/>
    </location>
</feature>